<feature type="compositionally biased region" description="Polar residues" evidence="1">
    <location>
        <begin position="280"/>
        <end position="289"/>
    </location>
</feature>
<feature type="region of interest" description="Disordered" evidence="1">
    <location>
        <begin position="124"/>
        <end position="206"/>
    </location>
</feature>
<feature type="compositionally biased region" description="Low complexity" evidence="1">
    <location>
        <begin position="229"/>
        <end position="239"/>
    </location>
</feature>
<name>A0A7R9WG01_9STRA</name>
<dbReference type="EMBL" id="HBED01041584">
    <property type="protein sequence ID" value="CAD8322507.1"/>
    <property type="molecule type" value="Transcribed_RNA"/>
</dbReference>
<accession>A0A7R9WG01</accession>
<proteinExistence type="predicted"/>
<evidence type="ECO:0000313" key="2">
    <source>
        <dbReference type="EMBL" id="CAD8322507.1"/>
    </source>
</evidence>
<feature type="region of interest" description="Disordered" evidence="1">
    <location>
        <begin position="319"/>
        <end position="344"/>
    </location>
</feature>
<evidence type="ECO:0000256" key="1">
    <source>
        <dbReference type="SAM" id="MobiDB-lite"/>
    </source>
</evidence>
<feature type="compositionally biased region" description="Basic and acidic residues" evidence="1">
    <location>
        <begin position="171"/>
        <end position="186"/>
    </location>
</feature>
<gene>
    <name evidence="2" type="ORF">TDUB1175_LOCUS20924</name>
</gene>
<feature type="compositionally biased region" description="Low complexity" evidence="1">
    <location>
        <begin position="151"/>
        <end position="160"/>
    </location>
</feature>
<feature type="region of interest" description="Disordered" evidence="1">
    <location>
        <begin position="221"/>
        <end position="302"/>
    </location>
</feature>
<organism evidence="2">
    <name type="scientific">Pseudictyota dubia</name>
    <dbReference type="NCBI Taxonomy" id="2749911"/>
    <lineage>
        <taxon>Eukaryota</taxon>
        <taxon>Sar</taxon>
        <taxon>Stramenopiles</taxon>
        <taxon>Ochrophyta</taxon>
        <taxon>Bacillariophyta</taxon>
        <taxon>Mediophyceae</taxon>
        <taxon>Biddulphiophycidae</taxon>
        <taxon>Eupodiscales</taxon>
        <taxon>Odontellaceae</taxon>
        <taxon>Pseudictyota</taxon>
    </lineage>
</organism>
<evidence type="ECO:0008006" key="3">
    <source>
        <dbReference type="Google" id="ProtNLM"/>
    </source>
</evidence>
<reference evidence="2" key="1">
    <citation type="submission" date="2021-01" db="EMBL/GenBank/DDBJ databases">
        <authorList>
            <person name="Corre E."/>
            <person name="Pelletier E."/>
            <person name="Niang G."/>
            <person name="Scheremetjew M."/>
            <person name="Finn R."/>
            <person name="Kale V."/>
            <person name="Holt S."/>
            <person name="Cochrane G."/>
            <person name="Meng A."/>
            <person name="Brown T."/>
            <person name="Cohen L."/>
        </authorList>
    </citation>
    <scope>NUCLEOTIDE SEQUENCE</scope>
    <source>
        <strain evidence="2">CCMP147</strain>
    </source>
</reference>
<feature type="compositionally biased region" description="Low complexity" evidence="1">
    <location>
        <begin position="187"/>
        <end position="196"/>
    </location>
</feature>
<feature type="compositionally biased region" description="Basic residues" evidence="1">
    <location>
        <begin position="240"/>
        <end position="249"/>
    </location>
</feature>
<dbReference type="AlphaFoldDB" id="A0A7R9WG01"/>
<feature type="compositionally biased region" description="Low complexity" evidence="1">
    <location>
        <begin position="124"/>
        <end position="136"/>
    </location>
</feature>
<sequence length="405" mass="43644">MLLYMIDDPSIEYYSFELEEAFFHLDRYASVSNLKQEVANRLGIPVGRQAFYGMSERGWKYRVKTGQILSDDDQILSDALFDLADEKILESGDYVAVARLPSAANQSDDGNDDAEVVREVEDTAAASATAEANAKARVCTTTAAEEEDVRSASASSSSSASRRERKGGATTEKKKNGGADRGRGEGAEATSTTTNGAGAGSDTETETATVEVKIILGGKRRRMEGDGGRPLLASLLRTSLPRRRRRTKRKMAETASNTAEERIGAEQDTSTMIGNDDSSESASENRLSNNGGGGDCDDAIEDGNNEVLSSVLSCGTPLEGKMASPSSMNDLKYPNATKRQKKSANECEGATLFRMEMRQIQTIIETESTNTALRRLRVNATLRETALEAALGGIKLRVSYFSTCG</sequence>
<protein>
    <recommendedName>
        <fullName evidence="3">Ubiquitin-like domain-containing protein</fullName>
    </recommendedName>
</protein>
<dbReference type="CDD" id="cd17039">
    <property type="entry name" value="Ubl_ubiquitin_like"/>
    <property type="match status" value="1"/>
</dbReference>